<comment type="caution">
    <text evidence="4">The sequence shown here is derived from an EMBL/GenBank/DDBJ whole genome shotgun (WGS) entry which is preliminary data.</text>
</comment>
<evidence type="ECO:0000313" key="5">
    <source>
        <dbReference type="Proteomes" id="UP001061958"/>
    </source>
</evidence>
<proteinExistence type="inferred from homology"/>
<dbReference type="GO" id="GO:0019888">
    <property type="term" value="F:protein phosphatase regulator activity"/>
    <property type="evidence" value="ECO:0007669"/>
    <property type="project" value="TreeGrafter"/>
</dbReference>
<comment type="similarity">
    <text evidence="1">Belongs to the SAPS family.</text>
</comment>
<feature type="compositionally biased region" description="Acidic residues" evidence="3">
    <location>
        <begin position="644"/>
        <end position="665"/>
    </location>
</feature>
<feature type="region of interest" description="Disordered" evidence="3">
    <location>
        <begin position="845"/>
        <end position="892"/>
    </location>
</feature>
<gene>
    <name evidence="4" type="ORF">GpartN1_g2548.t1</name>
</gene>
<protein>
    <submittedName>
        <fullName evidence="4">Uncharacterized protein</fullName>
    </submittedName>
</protein>
<dbReference type="PANTHER" id="PTHR12634:SF8">
    <property type="entry name" value="FIERY MOUNTAIN, ISOFORM D"/>
    <property type="match status" value="1"/>
</dbReference>
<dbReference type="EMBL" id="BQMJ01000018">
    <property type="protein sequence ID" value="GJQ10757.1"/>
    <property type="molecule type" value="Genomic_DNA"/>
</dbReference>
<sequence>MDSLSYTSEVSNDSASSSDSQDTSSNQGATKKSKNKRNKGKGKWRKKNDFNHLNNDTANKILSKKEFQNSFEKIVDLLDYDGLLSEIKAENETLVTFLSTPATVQVLICLVIETVEFPSDMEIDSNKFKYKFPSLISEILSMECLSLASSGALNDDTLSLFFSFLRKSDKDVEPATVNTFAKIALAFCQLYEETILDYVQRNPWTLDSLLNKLHFYPLANFLLQLHLPPVPFTEGGDCSTESVPEMTFHCCYVNDYFLLHKLSEKFLPTSLSHLAEWQRQETIHNAAFVFLGITLRTIPFREYIAVPPEIDILCEISLLGSLLSYGLEEANNNLACLNDSWHCPVLVNALTIIYEILGSLVIGSKNDRWNADDRYCAALLLQCVQQGMWELSKDNERLILEVEAEIVPKFGQLASLLWMNSHNDREKNKLKQKPRLGGLRLKIAEFFMICLVTCSKDAMIEIFNLQVPQLLLTLFVDCDMCNILQHQVSLVLSFALQKTDSELSVSQKLWMLECRLFPWFIDAWELNFVSEQQHRVRKGYMGHLISLGNMLATLLEEYENELFEIIDDDVLSSFERIRDHDLEIENEIQAKEIGGSHPIHSNEERKPSKLQVDTLGVDFDQIMGGIISSDVATIHMFSEYLYEDEESPAEEDNQDGEEEEDDDSDDARIQVKQGEAGNKDDDLKNGNTSDKIVTKTLRSAHSPESSLSSRFAQMLAMNASDIVPVSNRKLSLEKNNKLPKEFYEKLPERDGNTEKDIFEDDSFLWSVNDEEVVKEGIVEQESIQKSVATKHNTSYFKTENSKNFLKRKTTLSKHQLSESNQSAMQQPSIVLKDSEGHAIGAFHISGNKKQERSSPIKSTHEVTQPQDRKKLFEKKEETNEKDNAKLNQPMRNSESGITHLLNQDLTNHVEFPQVKDSIISNASKLYRRKKETDEVKTGECKEAVWQKDNNDVFSTLVRNLMQTSFYRNHNQSSRSRKKN</sequence>
<evidence type="ECO:0000313" key="4">
    <source>
        <dbReference type="EMBL" id="GJQ10757.1"/>
    </source>
</evidence>
<evidence type="ECO:0000256" key="1">
    <source>
        <dbReference type="ARBA" id="ARBA00006180"/>
    </source>
</evidence>
<feature type="compositionally biased region" description="Basic and acidic residues" evidence="3">
    <location>
        <begin position="848"/>
        <end position="884"/>
    </location>
</feature>
<dbReference type="OrthoDB" id="295029at2759"/>
<evidence type="ECO:0000256" key="2">
    <source>
        <dbReference type="ARBA" id="ARBA00023306"/>
    </source>
</evidence>
<dbReference type="AlphaFoldDB" id="A0A9C7PVL8"/>
<accession>A0A9C7PVL8</accession>
<dbReference type="InterPro" id="IPR007587">
    <property type="entry name" value="SAPS"/>
</dbReference>
<dbReference type="PANTHER" id="PTHR12634">
    <property type="entry name" value="SIT4 YEAST -ASSOCIATING PROTEIN-RELATED"/>
    <property type="match status" value="1"/>
</dbReference>
<dbReference type="Proteomes" id="UP001061958">
    <property type="component" value="Unassembled WGS sequence"/>
</dbReference>
<reference evidence="4" key="2">
    <citation type="submission" date="2022-01" db="EMBL/GenBank/DDBJ databases">
        <authorList>
            <person name="Hirooka S."/>
            <person name="Miyagishima S.Y."/>
        </authorList>
    </citation>
    <scope>NUCLEOTIDE SEQUENCE</scope>
    <source>
        <strain evidence="4">NBRC 102759</strain>
    </source>
</reference>
<feature type="region of interest" description="Disordered" evidence="3">
    <location>
        <begin position="1"/>
        <end position="52"/>
    </location>
</feature>
<dbReference type="GO" id="GO:0019903">
    <property type="term" value="F:protein phosphatase binding"/>
    <property type="evidence" value="ECO:0007669"/>
    <property type="project" value="InterPro"/>
</dbReference>
<feature type="region of interest" description="Disordered" evidence="3">
    <location>
        <begin position="644"/>
        <end position="666"/>
    </location>
</feature>
<keyword evidence="2" id="KW-0131">Cell cycle</keyword>
<feature type="compositionally biased region" description="Low complexity" evidence="3">
    <location>
        <begin position="8"/>
        <end position="25"/>
    </location>
</feature>
<feature type="compositionally biased region" description="Basic residues" evidence="3">
    <location>
        <begin position="31"/>
        <end position="46"/>
    </location>
</feature>
<dbReference type="Pfam" id="PF04499">
    <property type="entry name" value="SAPS"/>
    <property type="match status" value="1"/>
</dbReference>
<evidence type="ECO:0000256" key="3">
    <source>
        <dbReference type="SAM" id="MobiDB-lite"/>
    </source>
</evidence>
<keyword evidence="5" id="KW-1185">Reference proteome</keyword>
<name>A0A9C7PVL8_9RHOD</name>
<organism evidence="4 5">
    <name type="scientific">Galdieria partita</name>
    <dbReference type="NCBI Taxonomy" id="83374"/>
    <lineage>
        <taxon>Eukaryota</taxon>
        <taxon>Rhodophyta</taxon>
        <taxon>Bangiophyceae</taxon>
        <taxon>Galdieriales</taxon>
        <taxon>Galdieriaceae</taxon>
        <taxon>Galdieria</taxon>
    </lineage>
</organism>
<reference evidence="4" key="1">
    <citation type="journal article" date="2022" name="Proc. Natl. Acad. Sci. U.S.A.">
        <title>Life cycle and functional genomics of the unicellular red alga Galdieria for elucidating algal and plant evolution and industrial use.</title>
        <authorList>
            <person name="Hirooka S."/>
            <person name="Itabashi T."/>
            <person name="Ichinose T.M."/>
            <person name="Onuma R."/>
            <person name="Fujiwara T."/>
            <person name="Yamashita S."/>
            <person name="Jong L.W."/>
            <person name="Tomita R."/>
            <person name="Iwane A.H."/>
            <person name="Miyagishima S.Y."/>
        </authorList>
    </citation>
    <scope>NUCLEOTIDE SEQUENCE</scope>
    <source>
        <strain evidence="4">NBRC 102759</strain>
    </source>
</reference>